<dbReference type="InterPro" id="IPR007060">
    <property type="entry name" value="FtsL/DivIC"/>
</dbReference>
<evidence type="ECO:0000313" key="2">
    <source>
        <dbReference type="Proteomes" id="UP001500635"/>
    </source>
</evidence>
<proteinExistence type="predicted"/>
<accession>A0ABP8JXM9</accession>
<dbReference type="EMBL" id="BAABFR010000054">
    <property type="protein sequence ID" value="GAA4397280.1"/>
    <property type="molecule type" value="Genomic_DNA"/>
</dbReference>
<dbReference type="Proteomes" id="UP001500635">
    <property type="component" value="Unassembled WGS sequence"/>
</dbReference>
<gene>
    <name evidence="1" type="ORF">GCM10023147_32470</name>
</gene>
<keyword evidence="2" id="KW-1185">Reference proteome</keyword>
<comment type="caution">
    <text evidence="1">The sequence shown here is derived from an EMBL/GenBank/DDBJ whole genome shotgun (WGS) entry which is preliminary data.</text>
</comment>
<evidence type="ECO:0008006" key="3">
    <source>
        <dbReference type="Google" id="ProtNLM"/>
    </source>
</evidence>
<evidence type="ECO:0000313" key="1">
    <source>
        <dbReference type="EMBL" id="GAA4397280.1"/>
    </source>
</evidence>
<protein>
    <recommendedName>
        <fullName evidence="3">Cell division protein FtsB</fullName>
    </recommendedName>
</protein>
<organism evidence="1 2">
    <name type="scientific">Tsukamurella soli</name>
    <dbReference type="NCBI Taxonomy" id="644556"/>
    <lineage>
        <taxon>Bacteria</taxon>
        <taxon>Bacillati</taxon>
        <taxon>Actinomycetota</taxon>
        <taxon>Actinomycetes</taxon>
        <taxon>Mycobacteriales</taxon>
        <taxon>Tsukamurellaceae</taxon>
        <taxon>Tsukamurella</taxon>
    </lineage>
</organism>
<dbReference type="RefSeq" id="WP_344997840.1">
    <property type="nucleotide sequence ID" value="NZ_BAABFR010000054.1"/>
</dbReference>
<reference evidence="2" key="1">
    <citation type="journal article" date="2019" name="Int. J. Syst. Evol. Microbiol.">
        <title>The Global Catalogue of Microorganisms (GCM) 10K type strain sequencing project: providing services to taxonomists for standard genome sequencing and annotation.</title>
        <authorList>
            <consortium name="The Broad Institute Genomics Platform"/>
            <consortium name="The Broad Institute Genome Sequencing Center for Infectious Disease"/>
            <person name="Wu L."/>
            <person name="Ma J."/>
        </authorList>
    </citation>
    <scope>NUCLEOTIDE SEQUENCE [LARGE SCALE GENOMIC DNA]</scope>
    <source>
        <strain evidence="2">JCM 17688</strain>
    </source>
</reference>
<dbReference type="Pfam" id="PF04977">
    <property type="entry name" value="DivIC"/>
    <property type="match status" value="1"/>
</dbReference>
<name>A0ABP8JXM9_9ACTN</name>
<sequence length="142" mass="15752">MSRVVSRPGDGRSVRDARRRAESSGARRVVILFVVVCLLGLTLAMPVRTYLSQRSQADQLVADHSRLVGEIAKLEQQKSLQSDPDYVEEQARLRLLYVMPGETAYRVQVPGAPAPSPAEAAAKVSRQSPWYTNVWRSIAVPH</sequence>